<evidence type="ECO:0000313" key="3">
    <source>
        <dbReference type="Proteomes" id="UP001174997"/>
    </source>
</evidence>
<proteinExistence type="predicted"/>
<comment type="caution">
    <text evidence="2">The sequence shown here is derived from an EMBL/GenBank/DDBJ whole genome shotgun (WGS) entry which is preliminary data.</text>
</comment>
<keyword evidence="1" id="KW-0732">Signal</keyword>
<name>A0AA40D7D2_9PEZI</name>
<dbReference type="AlphaFoldDB" id="A0AA40D7D2"/>
<keyword evidence="3" id="KW-1185">Reference proteome</keyword>
<evidence type="ECO:0000313" key="2">
    <source>
        <dbReference type="EMBL" id="KAK0665646.1"/>
    </source>
</evidence>
<organism evidence="2 3">
    <name type="scientific">Cercophora samala</name>
    <dbReference type="NCBI Taxonomy" id="330535"/>
    <lineage>
        <taxon>Eukaryota</taxon>
        <taxon>Fungi</taxon>
        <taxon>Dikarya</taxon>
        <taxon>Ascomycota</taxon>
        <taxon>Pezizomycotina</taxon>
        <taxon>Sordariomycetes</taxon>
        <taxon>Sordariomycetidae</taxon>
        <taxon>Sordariales</taxon>
        <taxon>Lasiosphaeriaceae</taxon>
        <taxon>Cercophora</taxon>
    </lineage>
</organism>
<dbReference type="EMBL" id="JAULSY010000105">
    <property type="protein sequence ID" value="KAK0665646.1"/>
    <property type="molecule type" value="Genomic_DNA"/>
</dbReference>
<gene>
    <name evidence="2" type="ORF">QBC41DRAFT_358693</name>
</gene>
<sequence length="149" mass="15943">MVTFTSLLASTLGLLASTAPLLASAQMLGVIETNPQYFDSRTCYDGAKTHSIVDFGGSHAPSTGSTCTNRGTVLSIQGGSSNSLDTSCTAGRWSNGYKFCVIWNTPMVVRPDGRVMSCSADDTMIFNCPSSQPCWVNKMRKYKCSGTWA</sequence>
<feature type="chain" id="PRO_5041469784" evidence="1">
    <location>
        <begin position="26"/>
        <end position="149"/>
    </location>
</feature>
<dbReference type="Proteomes" id="UP001174997">
    <property type="component" value="Unassembled WGS sequence"/>
</dbReference>
<evidence type="ECO:0000256" key="1">
    <source>
        <dbReference type="SAM" id="SignalP"/>
    </source>
</evidence>
<accession>A0AA40D7D2</accession>
<feature type="signal peptide" evidence="1">
    <location>
        <begin position="1"/>
        <end position="25"/>
    </location>
</feature>
<reference evidence="2" key="1">
    <citation type="submission" date="2023-06" db="EMBL/GenBank/DDBJ databases">
        <title>Genome-scale phylogeny and comparative genomics of the fungal order Sordariales.</title>
        <authorList>
            <consortium name="Lawrence Berkeley National Laboratory"/>
            <person name="Hensen N."/>
            <person name="Bonometti L."/>
            <person name="Westerberg I."/>
            <person name="Brannstrom I.O."/>
            <person name="Guillou S."/>
            <person name="Cros-Aarteil S."/>
            <person name="Calhoun S."/>
            <person name="Haridas S."/>
            <person name="Kuo A."/>
            <person name="Mondo S."/>
            <person name="Pangilinan J."/>
            <person name="Riley R."/>
            <person name="Labutti K."/>
            <person name="Andreopoulos B."/>
            <person name="Lipzen A."/>
            <person name="Chen C."/>
            <person name="Yanf M."/>
            <person name="Daum C."/>
            <person name="Ng V."/>
            <person name="Clum A."/>
            <person name="Steindorff A."/>
            <person name="Ohm R."/>
            <person name="Martin F."/>
            <person name="Silar P."/>
            <person name="Natvig D."/>
            <person name="Lalanne C."/>
            <person name="Gautier V."/>
            <person name="Ament-Velasquez S.L."/>
            <person name="Kruys A."/>
            <person name="Hutchinson M.I."/>
            <person name="Powell A.J."/>
            <person name="Barry K."/>
            <person name="Miller A.N."/>
            <person name="Grigoriev I.V."/>
            <person name="Debuchy R."/>
            <person name="Gladieux P."/>
            <person name="Thoren M.H."/>
            <person name="Johannesson H."/>
        </authorList>
    </citation>
    <scope>NUCLEOTIDE SEQUENCE</scope>
    <source>
        <strain evidence="2">CBS 307.81</strain>
    </source>
</reference>
<protein>
    <submittedName>
        <fullName evidence="2">Uncharacterized protein</fullName>
    </submittedName>
</protein>